<sequence length="57" mass="6765">MLQSRSTFWLTNRYPTTVSSSQRFQIYHHDCEATINRTINMEMFASYLVYLLCALPN</sequence>
<dbReference type="AlphaFoldDB" id="A0AAQ5Z630"/>
<accession>A0AAQ5Z630</accession>
<reference evidence="1" key="2">
    <citation type="submission" date="2025-08" db="UniProtKB">
        <authorList>
            <consortium name="Ensembl"/>
        </authorList>
    </citation>
    <scope>IDENTIFICATION</scope>
</reference>
<protein>
    <submittedName>
        <fullName evidence="1">Uncharacterized protein</fullName>
    </submittedName>
</protein>
<evidence type="ECO:0000313" key="1">
    <source>
        <dbReference type="Ensembl" id="ENSAOCP00000059180.1"/>
    </source>
</evidence>
<proteinExistence type="predicted"/>
<reference evidence="1 2" key="1">
    <citation type="submission" date="2022-01" db="EMBL/GenBank/DDBJ databases">
        <title>A chromosome-scale genome assembly of the false clownfish, Amphiprion ocellaris.</title>
        <authorList>
            <person name="Ryu T."/>
        </authorList>
    </citation>
    <scope>NUCLEOTIDE SEQUENCE [LARGE SCALE GENOMIC DNA]</scope>
</reference>
<organism evidence="1 2">
    <name type="scientific">Amphiprion ocellaris</name>
    <name type="common">Clown anemonefish</name>
    <dbReference type="NCBI Taxonomy" id="80972"/>
    <lineage>
        <taxon>Eukaryota</taxon>
        <taxon>Metazoa</taxon>
        <taxon>Chordata</taxon>
        <taxon>Craniata</taxon>
        <taxon>Vertebrata</taxon>
        <taxon>Euteleostomi</taxon>
        <taxon>Actinopterygii</taxon>
        <taxon>Neopterygii</taxon>
        <taxon>Teleostei</taxon>
        <taxon>Neoteleostei</taxon>
        <taxon>Acanthomorphata</taxon>
        <taxon>Ovalentaria</taxon>
        <taxon>Pomacentridae</taxon>
        <taxon>Amphiprion</taxon>
    </lineage>
</organism>
<dbReference type="SUPFAM" id="SSF47240">
    <property type="entry name" value="Ferritin-like"/>
    <property type="match status" value="1"/>
</dbReference>
<dbReference type="Ensembl" id="ENSAOCT00000085801.1">
    <property type="protein sequence ID" value="ENSAOCP00000059180.1"/>
    <property type="gene ID" value="ENSAOCG00000024809.1"/>
</dbReference>
<reference evidence="1" key="3">
    <citation type="submission" date="2025-09" db="UniProtKB">
        <authorList>
            <consortium name="Ensembl"/>
        </authorList>
    </citation>
    <scope>IDENTIFICATION</scope>
</reference>
<dbReference type="InterPro" id="IPR009078">
    <property type="entry name" value="Ferritin-like_SF"/>
</dbReference>
<name>A0AAQ5Z630_AMPOC</name>
<dbReference type="InterPro" id="IPR012347">
    <property type="entry name" value="Ferritin-like"/>
</dbReference>
<evidence type="ECO:0000313" key="2">
    <source>
        <dbReference type="Proteomes" id="UP001501940"/>
    </source>
</evidence>
<dbReference type="Gene3D" id="1.20.1260.10">
    <property type="match status" value="1"/>
</dbReference>
<dbReference type="Proteomes" id="UP001501940">
    <property type="component" value="Chromosome 9"/>
</dbReference>
<keyword evidence="2" id="KW-1185">Reference proteome</keyword>